<dbReference type="PANTHER" id="PTHR42060">
    <property type="entry name" value="NHL REPEAT-CONTAINING PROTEIN-RELATED"/>
    <property type="match status" value="1"/>
</dbReference>
<reference evidence="2 3" key="1">
    <citation type="submission" date="2019-04" db="EMBL/GenBank/DDBJ databases">
        <title>Streptomyces oryziradicis sp. nov., a novel actinomycete isolated from rhizosphere soil of rice (Oryza sativa L.).</title>
        <authorList>
            <person name="Li C."/>
        </authorList>
    </citation>
    <scope>NUCLEOTIDE SEQUENCE [LARGE SCALE GENOMIC DNA]</scope>
    <source>
        <strain evidence="2 3">NEAU-C40</strain>
    </source>
</reference>
<protein>
    <recommendedName>
        <fullName evidence="4">SMP-30/Gluconolactonase/LRE-like region domain-containing protein</fullName>
    </recommendedName>
</protein>
<dbReference type="AlphaFoldDB" id="A0A4V5N371"/>
<dbReference type="RefSeq" id="WP_136722235.1">
    <property type="nucleotide sequence ID" value="NZ_SUMC01000003.1"/>
</dbReference>
<proteinExistence type="predicted"/>
<evidence type="ECO:0008006" key="4">
    <source>
        <dbReference type="Google" id="ProtNLM"/>
    </source>
</evidence>
<evidence type="ECO:0000256" key="1">
    <source>
        <dbReference type="SAM" id="SignalP"/>
    </source>
</evidence>
<dbReference type="SUPFAM" id="SSF63829">
    <property type="entry name" value="Calcium-dependent phosphotriesterase"/>
    <property type="match status" value="1"/>
</dbReference>
<comment type="caution">
    <text evidence="2">The sequence shown here is derived from an EMBL/GenBank/DDBJ whole genome shotgun (WGS) entry which is preliminary data.</text>
</comment>
<feature type="chain" id="PRO_5020814362" description="SMP-30/Gluconolactonase/LRE-like region domain-containing protein" evidence="1">
    <location>
        <begin position="30"/>
        <end position="314"/>
    </location>
</feature>
<name>A0A4V5N371_9ACTN</name>
<dbReference type="Proteomes" id="UP000305778">
    <property type="component" value="Unassembled WGS sequence"/>
</dbReference>
<gene>
    <name evidence="2" type="ORF">FCI23_05230</name>
</gene>
<dbReference type="InterPro" id="IPR011042">
    <property type="entry name" value="6-blade_b-propeller_TolB-like"/>
</dbReference>
<dbReference type="PANTHER" id="PTHR42060:SF1">
    <property type="entry name" value="NHL REPEAT-CONTAINING PROTEIN"/>
    <property type="match status" value="1"/>
</dbReference>
<keyword evidence="3" id="KW-1185">Reference proteome</keyword>
<dbReference type="OrthoDB" id="9768084at2"/>
<evidence type="ECO:0000313" key="2">
    <source>
        <dbReference type="EMBL" id="TKA12759.1"/>
    </source>
</evidence>
<dbReference type="InterPro" id="IPR052998">
    <property type="entry name" value="Hetero-Diels-Alderase-like"/>
</dbReference>
<dbReference type="EMBL" id="SUMC01000003">
    <property type="protein sequence ID" value="TKA12759.1"/>
    <property type="molecule type" value="Genomic_DNA"/>
</dbReference>
<organism evidence="2 3">
    <name type="scientific">Actinacidiphila oryziradicis</name>
    <dbReference type="NCBI Taxonomy" id="2571141"/>
    <lineage>
        <taxon>Bacteria</taxon>
        <taxon>Bacillati</taxon>
        <taxon>Actinomycetota</taxon>
        <taxon>Actinomycetes</taxon>
        <taxon>Kitasatosporales</taxon>
        <taxon>Streptomycetaceae</taxon>
        <taxon>Actinacidiphila</taxon>
    </lineage>
</organism>
<keyword evidence="1" id="KW-0732">Signal</keyword>
<feature type="signal peptide" evidence="1">
    <location>
        <begin position="1"/>
        <end position="29"/>
    </location>
</feature>
<sequence>MFRHRRTTLLGAIAVAGLATTQAIAPAFASTAPLSQAQEVAHFDITTLQQPENITLEPNGAADVTFKGARQIARVTPDGKTSILATLPAPASGTATVSGIVRAADGTLYVNYNAGSLSGVWRIPPGGTPEQVAALPDVKVVNGLALDRRHDTLYATDSTTGTVWKVSLRSGATSLWAGGEALQPSATHSSGFGANGIKVHDGAVWVSNTDKGTLLRIPIGADGTAGAVTTQAEGLTSIDDFTFVGQGDTVLAAQNFANSVALVNPDGTHQTVLTAQDGLSNPTSVAVRGKTVYVTNGAYFTHNDPNLLLARIAH</sequence>
<evidence type="ECO:0000313" key="3">
    <source>
        <dbReference type="Proteomes" id="UP000305778"/>
    </source>
</evidence>
<accession>A0A4V5N371</accession>
<dbReference type="Gene3D" id="2.120.10.30">
    <property type="entry name" value="TolB, C-terminal domain"/>
    <property type="match status" value="1"/>
</dbReference>